<comment type="similarity">
    <text evidence="4 14">Belongs to the cytochrome P450 family.</text>
</comment>
<evidence type="ECO:0000313" key="15">
    <source>
        <dbReference type="EMBL" id="KAB0790862.1"/>
    </source>
</evidence>
<dbReference type="PANTHER" id="PTHR24292">
    <property type="entry name" value="CYTOCHROME P450"/>
    <property type="match status" value="1"/>
</dbReference>
<evidence type="ECO:0000256" key="11">
    <source>
        <dbReference type="ARBA" id="ARBA00023033"/>
    </source>
</evidence>
<keyword evidence="6 13" id="KW-0479">Metal-binding</keyword>
<organism evidence="15 16">
    <name type="scientific">Photinus pyralis</name>
    <name type="common">Common eastern firefly</name>
    <name type="synonym">Lampyris pyralis</name>
    <dbReference type="NCBI Taxonomy" id="7054"/>
    <lineage>
        <taxon>Eukaryota</taxon>
        <taxon>Metazoa</taxon>
        <taxon>Ecdysozoa</taxon>
        <taxon>Arthropoda</taxon>
        <taxon>Hexapoda</taxon>
        <taxon>Insecta</taxon>
        <taxon>Pterygota</taxon>
        <taxon>Neoptera</taxon>
        <taxon>Endopterygota</taxon>
        <taxon>Coleoptera</taxon>
        <taxon>Polyphaga</taxon>
        <taxon>Elateriformia</taxon>
        <taxon>Elateroidea</taxon>
        <taxon>Lampyridae</taxon>
        <taxon>Lampyrinae</taxon>
        <taxon>Photinus</taxon>
    </lineage>
</organism>
<keyword evidence="5 13" id="KW-0349">Heme</keyword>
<dbReference type="PRINTS" id="PR00385">
    <property type="entry name" value="P450"/>
</dbReference>
<evidence type="ECO:0000256" key="7">
    <source>
        <dbReference type="ARBA" id="ARBA00022824"/>
    </source>
</evidence>
<dbReference type="InterPro" id="IPR002401">
    <property type="entry name" value="Cyt_P450_E_grp-I"/>
</dbReference>
<evidence type="ECO:0000256" key="9">
    <source>
        <dbReference type="ARBA" id="ARBA00023002"/>
    </source>
</evidence>
<dbReference type="GO" id="GO:0004497">
    <property type="term" value="F:monooxygenase activity"/>
    <property type="evidence" value="ECO:0007669"/>
    <property type="project" value="UniProtKB-KW"/>
</dbReference>
<evidence type="ECO:0000256" key="14">
    <source>
        <dbReference type="RuleBase" id="RU000461"/>
    </source>
</evidence>
<comment type="caution">
    <text evidence="15">The sequence shown here is derived from an EMBL/GenBank/DDBJ whole genome shotgun (WGS) entry which is preliminary data.</text>
</comment>
<dbReference type="GO" id="GO:0020037">
    <property type="term" value="F:heme binding"/>
    <property type="evidence" value="ECO:0007669"/>
    <property type="project" value="InterPro"/>
</dbReference>
<reference evidence="15 16" key="1">
    <citation type="journal article" date="2018" name="Elife">
        <title>Firefly genomes illuminate parallel origins of bioluminescence in beetles.</title>
        <authorList>
            <person name="Fallon T.R."/>
            <person name="Lower S.E."/>
            <person name="Chang C.H."/>
            <person name="Bessho-Uehara M."/>
            <person name="Martin G.J."/>
            <person name="Bewick A.J."/>
            <person name="Behringer M."/>
            <person name="Debat H.J."/>
            <person name="Wong I."/>
            <person name="Day J.C."/>
            <person name="Suvorov A."/>
            <person name="Silva C.J."/>
            <person name="Stanger-Hall K.F."/>
            <person name="Hall D.W."/>
            <person name="Schmitz R.J."/>
            <person name="Nelson D.R."/>
            <person name="Lewis S.M."/>
            <person name="Shigenobu S."/>
            <person name="Bybee S.M."/>
            <person name="Larracuente A.M."/>
            <person name="Oba Y."/>
            <person name="Weng J.K."/>
        </authorList>
    </citation>
    <scope>NUCLEOTIDE SEQUENCE [LARGE SCALE GENOMIC DNA]</scope>
    <source>
        <strain evidence="15">1611_PpyrPB1</strain>
        <tissue evidence="15">Whole body</tissue>
    </source>
</reference>
<evidence type="ECO:0000256" key="13">
    <source>
        <dbReference type="PIRSR" id="PIRSR602401-1"/>
    </source>
</evidence>
<keyword evidence="7" id="KW-0256">Endoplasmic reticulum</keyword>
<keyword evidence="10 13" id="KW-0408">Iron</keyword>
<evidence type="ECO:0008006" key="17">
    <source>
        <dbReference type="Google" id="ProtNLM"/>
    </source>
</evidence>
<evidence type="ECO:0000256" key="4">
    <source>
        <dbReference type="ARBA" id="ARBA00010617"/>
    </source>
</evidence>
<evidence type="ECO:0000313" key="16">
    <source>
        <dbReference type="Proteomes" id="UP000327044"/>
    </source>
</evidence>
<evidence type="ECO:0000256" key="2">
    <source>
        <dbReference type="ARBA" id="ARBA00004174"/>
    </source>
</evidence>
<dbReference type="Gene3D" id="1.10.630.10">
    <property type="entry name" value="Cytochrome P450"/>
    <property type="match status" value="1"/>
</dbReference>
<keyword evidence="8" id="KW-0492">Microsome</keyword>
<evidence type="ECO:0000256" key="12">
    <source>
        <dbReference type="ARBA" id="ARBA00023136"/>
    </source>
</evidence>
<accession>A0A5N4A0M1</accession>
<dbReference type="InterPro" id="IPR050476">
    <property type="entry name" value="Insect_CytP450_Detox"/>
</dbReference>
<dbReference type="Pfam" id="PF00067">
    <property type="entry name" value="p450"/>
    <property type="match status" value="1"/>
</dbReference>
<dbReference type="InParanoid" id="A0A5N4A0M1"/>
<comment type="subcellular location">
    <subcellularLocation>
        <location evidence="3">Endoplasmic reticulum membrane</location>
        <topology evidence="3">Peripheral membrane protein</topology>
    </subcellularLocation>
    <subcellularLocation>
        <location evidence="2">Microsome membrane</location>
        <topology evidence="2">Peripheral membrane protein</topology>
    </subcellularLocation>
</comment>
<dbReference type="GO" id="GO:0016705">
    <property type="term" value="F:oxidoreductase activity, acting on paired donors, with incorporation or reduction of molecular oxygen"/>
    <property type="evidence" value="ECO:0007669"/>
    <property type="project" value="InterPro"/>
</dbReference>
<evidence type="ECO:0000256" key="1">
    <source>
        <dbReference type="ARBA" id="ARBA00001971"/>
    </source>
</evidence>
<dbReference type="InterPro" id="IPR017972">
    <property type="entry name" value="Cyt_P450_CS"/>
</dbReference>
<dbReference type="PANTHER" id="PTHR24292:SF45">
    <property type="entry name" value="CYTOCHROME P450 6G1-RELATED"/>
    <property type="match status" value="1"/>
</dbReference>
<gene>
    <name evidence="15" type="ORF">PPYR_14949</name>
</gene>
<keyword evidence="11 14" id="KW-0503">Monooxygenase</keyword>
<evidence type="ECO:0000256" key="10">
    <source>
        <dbReference type="ARBA" id="ARBA00023004"/>
    </source>
</evidence>
<protein>
    <recommendedName>
        <fullName evidence="17">Cytochrome P450</fullName>
    </recommendedName>
</protein>
<dbReference type="PROSITE" id="PS00086">
    <property type="entry name" value="CYTOCHROME_P450"/>
    <property type="match status" value="1"/>
</dbReference>
<dbReference type="EMBL" id="VVIM01000684">
    <property type="protein sequence ID" value="KAB0790862.1"/>
    <property type="molecule type" value="Genomic_DNA"/>
</dbReference>
<keyword evidence="12" id="KW-0472">Membrane</keyword>
<dbReference type="AlphaFoldDB" id="A0A5N4A0M1"/>
<keyword evidence="16" id="KW-1185">Reference proteome</keyword>
<name>A0A5N4A0M1_PHOPY</name>
<dbReference type="SUPFAM" id="SSF48264">
    <property type="entry name" value="Cytochrome P450"/>
    <property type="match status" value="1"/>
</dbReference>
<dbReference type="InterPro" id="IPR036396">
    <property type="entry name" value="Cyt_P450_sf"/>
</dbReference>
<sequence length="289" mass="33190">MLSQSLWRSLCVLSYYYIPMFIKVFRFKFLEPFAVEFLTDVFQKTITERESSQTRRGDFIDMLIKLRNEAPGPGKFGIDAKSWPSNDCSLIAQAVTFFSAGFESSASTLAFTLHELAVHGDIQCRLRAEVEDVIRERGGLDYEAVNDMHYLEAVYPKTSFIHRECVENYVVPETGLLIEKGTPIVIAQYGLHYNSTFFHNPDRFEPERFNRANLSNIKPCTYLPFGDGLRNCIGQMFGLLIVKIGIIQILRNYEVIMNEKSVEPVILSPFPIIQAKYNLNLTFHRLNTD</sequence>
<dbReference type="GO" id="GO:0005506">
    <property type="term" value="F:iron ion binding"/>
    <property type="evidence" value="ECO:0007669"/>
    <property type="project" value="InterPro"/>
</dbReference>
<dbReference type="InterPro" id="IPR001128">
    <property type="entry name" value="Cyt_P450"/>
</dbReference>
<proteinExistence type="inferred from homology"/>
<keyword evidence="9 14" id="KW-0560">Oxidoreductase</keyword>
<dbReference type="GO" id="GO:0005789">
    <property type="term" value="C:endoplasmic reticulum membrane"/>
    <property type="evidence" value="ECO:0007669"/>
    <property type="project" value="UniProtKB-SubCell"/>
</dbReference>
<evidence type="ECO:0000256" key="6">
    <source>
        <dbReference type="ARBA" id="ARBA00022723"/>
    </source>
</evidence>
<dbReference type="Proteomes" id="UP000327044">
    <property type="component" value="Unassembled WGS sequence"/>
</dbReference>
<evidence type="ECO:0000256" key="8">
    <source>
        <dbReference type="ARBA" id="ARBA00022848"/>
    </source>
</evidence>
<comment type="cofactor">
    <cofactor evidence="1 13">
        <name>heme</name>
        <dbReference type="ChEBI" id="CHEBI:30413"/>
    </cofactor>
</comment>
<evidence type="ECO:0000256" key="3">
    <source>
        <dbReference type="ARBA" id="ARBA00004406"/>
    </source>
</evidence>
<dbReference type="PRINTS" id="PR00463">
    <property type="entry name" value="EP450I"/>
</dbReference>
<feature type="binding site" description="axial binding residue" evidence="13">
    <location>
        <position position="232"/>
    </location>
    <ligand>
        <name>heme</name>
        <dbReference type="ChEBI" id="CHEBI:30413"/>
    </ligand>
    <ligandPart>
        <name>Fe</name>
        <dbReference type="ChEBI" id="CHEBI:18248"/>
    </ligandPart>
</feature>
<evidence type="ECO:0000256" key="5">
    <source>
        <dbReference type="ARBA" id="ARBA00022617"/>
    </source>
</evidence>